<dbReference type="AlphaFoldDB" id="A0A135I898"/>
<accession>A0A135I898</accession>
<evidence type="ECO:0000256" key="2">
    <source>
        <dbReference type="ARBA" id="ARBA00007928"/>
    </source>
</evidence>
<proteinExistence type="inferred from homology"/>
<dbReference type="RefSeq" id="WP_067417151.1">
    <property type="nucleotide sequence ID" value="NZ_LNTY01000034.1"/>
</dbReference>
<evidence type="ECO:0000256" key="6">
    <source>
        <dbReference type="ARBA" id="ARBA00023136"/>
    </source>
</evidence>
<comment type="subcellular location">
    <subcellularLocation>
        <location evidence="1">Cell membrane</location>
        <topology evidence="1">Multi-pass membrane protein</topology>
    </subcellularLocation>
</comment>
<sequence>MSIETWLAFLSIAFLAAASPGPAILLVMTHSLRAGWKRSLYTIAGNVTGLFIMSSFSVLGLSALVLSSATAFMVIKTLGALYLMYLGIKIWRNGMEISIDDVDTRKVSKRRNFYLQGILVALTNPKAIVFTTALFPQFLTIDQPLLPQFTLLVMTFIACSITCLTAYGYWGVKLITRSKTVVASRWLPRTFGTTFLGAGLALALTAQR</sequence>
<feature type="transmembrane region" description="Helical" evidence="7">
    <location>
        <begin position="145"/>
        <end position="170"/>
    </location>
</feature>
<keyword evidence="6 7" id="KW-0472">Membrane</keyword>
<organism evidence="8 9">
    <name type="scientific">Enterovibrio coralii</name>
    <dbReference type="NCBI Taxonomy" id="294935"/>
    <lineage>
        <taxon>Bacteria</taxon>
        <taxon>Pseudomonadati</taxon>
        <taxon>Pseudomonadota</taxon>
        <taxon>Gammaproteobacteria</taxon>
        <taxon>Vibrionales</taxon>
        <taxon>Vibrionaceae</taxon>
        <taxon>Enterovibrio</taxon>
    </lineage>
</organism>
<dbReference type="Pfam" id="PF01810">
    <property type="entry name" value="LysE"/>
    <property type="match status" value="1"/>
</dbReference>
<protein>
    <submittedName>
        <fullName evidence="8">Lysine transporter LysE</fullName>
    </submittedName>
</protein>
<evidence type="ECO:0000313" key="8">
    <source>
        <dbReference type="EMBL" id="KXF81672.1"/>
    </source>
</evidence>
<evidence type="ECO:0000313" key="9">
    <source>
        <dbReference type="Proteomes" id="UP000070529"/>
    </source>
</evidence>
<keyword evidence="3" id="KW-1003">Cell membrane</keyword>
<feature type="transmembrane region" description="Helical" evidence="7">
    <location>
        <begin position="40"/>
        <end position="65"/>
    </location>
</feature>
<dbReference type="OrthoDB" id="9804822at2"/>
<reference evidence="8 9" key="1">
    <citation type="submission" date="2015-11" db="EMBL/GenBank/DDBJ databases">
        <title>Genomic Taxonomy of the Vibrionaceae.</title>
        <authorList>
            <person name="Gomez-Gil B."/>
            <person name="Enciso-Ibarra J."/>
        </authorList>
    </citation>
    <scope>NUCLEOTIDE SEQUENCE [LARGE SCALE GENOMIC DNA]</scope>
    <source>
        <strain evidence="8 9">CAIM 912</strain>
    </source>
</reference>
<feature type="transmembrane region" description="Helical" evidence="7">
    <location>
        <begin position="71"/>
        <end position="92"/>
    </location>
</feature>
<comment type="caution">
    <text evidence="8">The sequence shown here is derived from an EMBL/GenBank/DDBJ whole genome shotgun (WGS) entry which is preliminary data.</text>
</comment>
<keyword evidence="5 7" id="KW-1133">Transmembrane helix</keyword>
<evidence type="ECO:0000256" key="7">
    <source>
        <dbReference type="SAM" id="Phobius"/>
    </source>
</evidence>
<keyword evidence="4 7" id="KW-0812">Transmembrane</keyword>
<dbReference type="Proteomes" id="UP000070529">
    <property type="component" value="Unassembled WGS sequence"/>
</dbReference>
<name>A0A135I898_9GAMM</name>
<keyword evidence="9" id="KW-1185">Reference proteome</keyword>
<dbReference type="GO" id="GO:0042970">
    <property type="term" value="F:homoserine transmembrane transporter activity"/>
    <property type="evidence" value="ECO:0007669"/>
    <property type="project" value="TreeGrafter"/>
</dbReference>
<dbReference type="STRING" id="294935.ATN88_03170"/>
<evidence type="ECO:0000256" key="3">
    <source>
        <dbReference type="ARBA" id="ARBA00022475"/>
    </source>
</evidence>
<evidence type="ECO:0000256" key="5">
    <source>
        <dbReference type="ARBA" id="ARBA00022989"/>
    </source>
</evidence>
<feature type="transmembrane region" description="Helical" evidence="7">
    <location>
        <begin position="6"/>
        <end position="28"/>
    </location>
</feature>
<dbReference type="InterPro" id="IPR001123">
    <property type="entry name" value="LeuE-type"/>
</dbReference>
<evidence type="ECO:0000256" key="4">
    <source>
        <dbReference type="ARBA" id="ARBA00022692"/>
    </source>
</evidence>
<evidence type="ECO:0000256" key="1">
    <source>
        <dbReference type="ARBA" id="ARBA00004651"/>
    </source>
</evidence>
<feature type="transmembrane region" description="Helical" evidence="7">
    <location>
        <begin position="113"/>
        <end position="139"/>
    </location>
</feature>
<dbReference type="EMBL" id="LNTY01000034">
    <property type="protein sequence ID" value="KXF81672.1"/>
    <property type="molecule type" value="Genomic_DNA"/>
</dbReference>
<comment type="similarity">
    <text evidence="2">Belongs to the Rht family.</text>
</comment>
<dbReference type="PANTHER" id="PTHR30086:SF14">
    <property type="entry name" value="HOMOSERINE_HOMOSERINE LACTONE EFFLUX PROTEIN"/>
    <property type="match status" value="1"/>
</dbReference>
<dbReference type="GO" id="GO:0005886">
    <property type="term" value="C:plasma membrane"/>
    <property type="evidence" value="ECO:0007669"/>
    <property type="project" value="UniProtKB-SubCell"/>
</dbReference>
<gene>
    <name evidence="8" type="ORF">ATN88_03170</name>
</gene>
<dbReference type="PANTHER" id="PTHR30086">
    <property type="entry name" value="ARGININE EXPORTER PROTEIN ARGO"/>
    <property type="match status" value="1"/>
</dbReference>
<dbReference type="PIRSF" id="PIRSF006324">
    <property type="entry name" value="LeuE"/>
    <property type="match status" value="1"/>
</dbReference>